<keyword evidence="3" id="KW-0238">DNA-binding</keyword>
<dbReference type="GO" id="GO:0003700">
    <property type="term" value="F:DNA-binding transcription factor activity"/>
    <property type="evidence" value="ECO:0007669"/>
    <property type="project" value="InterPro"/>
</dbReference>
<gene>
    <name evidence="7" type="ORF">KI387_000639</name>
</gene>
<evidence type="ECO:0000259" key="6">
    <source>
        <dbReference type="PROSITE" id="PS51369"/>
    </source>
</evidence>
<proteinExistence type="predicted"/>
<dbReference type="EMBL" id="JAHRHJ020000001">
    <property type="protein sequence ID" value="KAH9328531.1"/>
    <property type="molecule type" value="Genomic_DNA"/>
</dbReference>
<keyword evidence="4" id="KW-0804">Transcription</keyword>
<sequence length="92" mass="10498">MEQPKIRCSGGSKDTRYALSTQSDQCEKFNTRREKILCGVASKALRVHSSLPKDRHSRVNTAKGLRDTRVRLSLSTVVNFYDVQYRLGLDRP</sequence>
<dbReference type="InterPro" id="IPR005333">
    <property type="entry name" value="Transcription_factor_TCP"/>
</dbReference>
<dbReference type="GO" id="GO:0005634">
    <property type="term" value="C:nucleus"/>
    <property type="evidence" value="ECO:0007669"/>
    <property type="project" value="UniProtKB-SubCell"/>
</dbReference>
<evidence type="ECO:0000313" key="7">
    <source>
        <dbReference type="EMBL" id="KAH9328531.1"/>
    </source>
</evidence>
<evidence type="ECO:0000256" key="5">
    <source>
        <dbReference type="ARBA" id="ARBA00023242"/>
    </source>
</evidence>
<evidence type="ECO:0000256" key="4">
    <source>
        <dbReference type="ARBA" id="ARBA00023163"/>
    </source>
</evidence>
<evidence type="ECO:0000256" key="3">
    <source>
        <dbReference type="ARBA" id="ARBA00023125"/>
    </source>
</evidence>
<organism evidence="7 8">
    <name type="scientific">Taxus chinensis</name>
    <name type="common">Chinese yew</name>
    <name type="synonym">Taxus wallichiana var. chinensis</name>
    <dbReference type="NCBI Taxonomy" id="29808"/>
    <lineage>
        <taxon>Eukaryota</taxon>
        <taxon>Viridiplantae</taxon>
        <taxon>Streptophyta</taxon>
        <taxon>Embryophyta</taxon>
        <taxon>Tracheophyta</taxon>
        <taxon>Spermatophyta</taxon>
        <taxon>Pinopsida</taxon>
        <taxon>Pinidae</taxon>
        <taxon>Conifers II</taxon>
        <taxon>Cupressales</taxon>
        <taxon>Taxaceae</taxon>
        <taxon>Taxus</taxon>
    </lineage>
</organism>
<reference evidence="7 8" key="1">
    <citation type="journal article" date="2021" name="Nat. Plants">
        <title>The Taxus genome provides insights into paclitaxel biosynthesis.</title>
        <authorList>
            <person name="Xiong X."/>
            <person name="Gou J."/>
            <person name="Liao Q."/>
            <person name="Li Y."/>
            <person name="Zhou Q."/>
            <person name="Bi G."/>
            <person name="Li C."/>
            <person name="Du R."/>
            <person name="Wang X."/>
            <person name="Sun T."/>
            <person name="Guo L."/>
            <person name="Liang H."/>
            <person name="Lu P."/>
            <person name="Wu Y."/>
            <person name="Zhang Z."/>
            <person name="Ro D.K."/>
            <person name="Shang Y."/>
            <person name="Huang S."/>
            <person name="Yan J."/>
        </authorList>
    </citation>
    <scope>NUCLEOTIDE SEQUENCE [LARGE SCALE GENOMIC DNA]</scope>
    <source>
        <strain evidence="7">Ta-2019</strain>
    </source>
</reference>
<dbReference type="InterPro" id="IPR017887">
    <property type="entry name" value="TF_TCP_subgr"/>
</dbReference>
<comment type="caution">
    <text evidence="7">The sequence shown here is derived from an EMBL/GenBank/DDBJ whole genome shotgun (WGS) entry which is preliminary data.</text>
</comment>
<keyword evidence="5" id="KW-0539">Nucleus</keyword>
<protein>
    <recommendedName>
        <fullName evidence="6">TCP domain-containing protein</fullName>
    </recommendedName>
</protein>
<accession>A0AA38GT03</accession>
<dbReference type="AlphaFoldDB" id="A0AA38GT03"/>
<dbReference type="PANTHER" id="PTHR31072">
    <property type="entry name" value="TRANSCRIPTION FACTOR TCP4-RELATED"/>
    <property type="match status" value="1"/>
</dbReference>
<evidence type="ECO:0000313" key="8">
    <source>
        <dbReference type="Proteomes" id="UP000824469"/>
    </source>
</evidence>
<evidence type="ECO:0000256" key="2">
    <source>
        <dbReference type="ARBA" id="ARBA00023015"/>
    </source>
</evidence>
<keyword evidence="2" id="KW-0805">Transcription regulation</keyword>
<comment type="subcellular location">
    <subcellularLocation>
        <location evidence="1">Nucleus</location>
    </subcellularLocation>
</comment>
<feature type="domain" description="TCP" evidence="6">
    <location>
        <begin position="52"/>
        <end position="92"/>
    </location>
</feature>
<keyword evidence="8" id="KW-1185">Reference proteome</keyword>
<dbReference type="GO" id="GO:0043565">
    <property type="term" value="F:sequence-specific DNA binding"/>
    <property type="evidence" value="ECO:0007669"/>
    <property type="project" value="TreeGrafter"/>
</dbReference>
<dbReference type="GO" id="GO:2000032">
    <property type="term" value="P:regulation of secondary shoot formation"/>
    <property type="evidence" value="ECO:0007669"/>
    <property type="project" value="TreeGrafter"/>
</dbReference>
<dbReference type="Pfam" id="PF03634">
    <property type="entry name" value="TCP"/>
    <property type="match status" value="1"/>
</dbReference>
<feature type="non-terminal residue" evidence="7">
    <location>
        <position position="92"/>
    </location>
</feature>
<dbReference type="Proteomes" id="UP000824469">
    <property type="component" value="Unassembled WGS sequence"/>
</dbReference>
<dbReference type="PANTHER" id="PTHR31072:SF93">
    <property type="entry name" value="TRANSCRIPTION FACTOR TCP24"/>
    <property type="match status" value="1"/>
</dbReference>
<evidence type="ECO:0000256" key="1">
    <source>
        <dbReference type="ARBA" id="ARBA00004123"/>
    </source>
</evidence>
<name>A0AA38GT03_TAXCH</name>
<dbReference type="PROSITE" id="PS51369">
    <property type="entry name" value="TCP"/>
    <property type="match status" value="1"/>
</dbReference>